<name>A0ACD5UP90_AVESA</name>
<dbReference type="EnsemblPlants" id="AVESA.00010b.r2.2CG0293170.1">
    <property type="protein sequence ID" value="AVESA.00010b.r2.2CG0293170.1.CDS"/>
    <property type="gene ID" value="AVESA.00010b.r2.2CG0293170"/>
</dbReference>
<organism evidence="1 2">
    <name type="scientific">Avena sativa</name>
    <name type="common">Oat</name>
    <dbReference type="NCBI Taxonomy" id="4498"/>
    <lineage>
        <taxon>Eukaryota</taxon>
        <taxon>Viridiplantae</taxon>
        <taxon>Streptophyta</taxon>
        <taxon>Embryophyta</taxon>
        <taxon>Tracheophyta</taxon>
        <taxon>Spermatophyta</taxon>
        <taxon>Magnoliopsida</taxon>
        <taxon>Liliopsida</taxon>
        <taxon>Poales</taxon>
        <taxon>Poaceae</taxon>
        <taxon>BOP clade</taxon>
        <taxon>Pooideae</taxon>
        <taxon>Poodae</taxon>
        <taxon>Poeae</taxon>
        <taxon>Poeae Chloroplast Group 1 (Aveneae type)</taxon>
        <taxon>Aveninae</taxon>
        <taxon>Avena</taxon>
    </lineage>
</organism>
<accession>A0ACD5UP90</accession>
<evidence type="ECO:0000313" key="2">
    <source>
        <dbReference type="Proteomes" id="UP001732700"/>
    </source>
</evidence>
<reference evidence="1" key="1">
    <citation type="submission" date="2021-05" db="EMBL/GenBank/DDBJ databases">
        <authorList>
            <person name="Scholz U."/>
            <person name="Mascher M."/>
            <person name="Fiebig A."/>
        </authorList>
    </citation>
    <scope>NUCLEOTIDE SEQUENCE [LARGE SCALE GENOMIC DNA]</scope>
</reference>
<reference evidence="1" key="2">
    <citation type="submission" date="2025-09" db="UniProtKB">
        <authorList>
            <consortium name="EnsemblPlants"/>
        </authorList>
    </citation>
    <scope>IDENTIFICATION</scope>
</reference>
<dbReference type="Proteomes" id="UP001732700">
    <property type="component" value="Chromosome 2C"/>
</dbReference>
<protein>
    <submittedName>
        <fullName evidence="1">Uncharacterized protein</fullName>
    </submittedName>
</protein>
<evidence type="ECO:0000313" key="1">
    <source>
        <dbReference type="EnsemblPlants" id="AVESA.00010b.r2.2CG0293170.1.CDS"/>
    </source>
</evidence>
<sequence length="997" mass="110084">MARKRKRRGDAAATEAPVEVAERVAPEAAAKSATAGKTERRRGGDVTAEQEESTAVHAPGPADSGKETTDREGRKPKLNKQKRNKADQSPCAPASDAAAAATGKSGDDCTDGVGVLGDPEVSINPRNGDDTDHTDHPEVNIREKGTLERKKPNHRKRKKKNMQQRSPSVVSDDNAVEVDKSRTDCKDVPGDDKTIWSPKNEENLCFSSVKIAEQEIHALGDTDGVGILGNTEVSVNPTNGEDPDRREVNIGEKGTPERKKLKRRRRKREKMQQLSPSAVSDDNAVEDEKSRIDSKDVEDVPGDGETIRSPRKQEDPGFFSVKIAEQEIPERKKPRKGKNEKQGQSPSAVTDGNTVVVGTSSVNERTHGKGVPGVAGVRMNSRNGKDQDCPEVNIAEKKTLERKKPKLKKPKENKQEQSPATVSHDGAVQSHKSGNGCIDGDDASGDAQVSMSTRNVEDPYFPDVNIAEKGTNERRSHKPRKQKNKKEGSSSVVLDAGAVVADESGNGCTVGDGAPQDIEASICPRIGEDPDCPVVDNAEKGITEMSKPKRKKRKKNNQEQSPSAVLDAGDVVVDKSGHDNTIVGAPSGDADVTTSPRIGEGPEYRKLNATDDLLDVNKVNKDYSQKSKLKKQMKNKHEQSPYVVVDDKSGKSYIDGKSSLGDTEVSMSLRNGKDHGCPEVNIANDLVKGKNGNKDNSQKPKDKKRKRKKTAQVAVTEEPLGGDVSSDERKDVCRTGYMKLTDKSDTISMASTSGENYKENVRDIYSPEGSLVRFQRKKLLILDLNGILADINTDRDIAHVPDGRARGKNVFKRPYLDDFLRFCFQNFELGIWSSRMKINVDAVVDILMRDLRRHLVFCWDLSKCTTTEVATLENNRKPLVLKELKKLWNKEDPDLPWEQGEFSPSNTLLVDDSPYKALRNPPYTAIFPQSYSYHIKEDESLGPGGDLRVYLENIAAADDVQHYVQEHPFGQPSITESDPNWNFYAKIHYRLDRREWS</sequence>
<keyword evidence="2" id="KW-1185">Reference proteome</keyword>
<proteinExistence type="predicted"/>